<evidence type="ECO:0000313" key="3">
    <source>
        <dbReference type="Proteomes" id="UP000778970"/>
    </source>
</evidence>
<name>A0A934V060_9PROT</name>
<keyword evidence="3" id="KW-1185">Reference proteome</keyword>
<dbReference type="EMBL" id="NRRE01000020">
    <property type="protein sequence ID" value="MBK1697090.1"/>
    <property type="molecule type" value="Genomic_DNA"/>
</dbReference>
<keyword evidence="1" id="KW-0812">Transmembrane</keyword>
<sequence length="91" mass="9657">MNTEVVMTRSSQIAQNPQSRVLGTERRGLFWLWGILAGIGVAVAFLGAPLADFAGLPPAAMAITVVGVEILLLVAGLGWLVRVVMRARSRA</sequence>
<proteinExistence type="predicted"/>
<reference evidence="2" key="1">
    <citation type="submission" date="2017-08" db="EMBL/GenBank/DDBJ databases">
        <authorList>
            <person name="Imhoff J.F."/>
            <person name="Rahn T."/>
            <person name="Kuenzel S."/>
            <person name="Neulinger S.C."/>
        </authorList>
    </citation>
    <scope>NUCLEOTIDE SEQUENCE</scope>
    <source>
        <strain evidence="2">DSM 9154</strain>
    </source>
</reference>
<organism evidence="2 3">
    <name type="scientific">Rhodovibrio salinarum</name>
    <dbReference type="NCBI Taxonomy" id="1087"/>
    <lineage>
        <taxon>Bacteria</taxon>
        <taxon>Pseudomonadati</taxon>
        <taxon>Pseudomonadota</taxon>
        <taxon>Alphaproteobacteria</taxon>
        <taxon>Rhodospirillales</taxon>
        <taxon>Rhodovibrionaceae</taxon>
        <taxon>Rhodovibrio</taxon>
    </lineage>
</organism>
<gene>
    <name evidence="2" type="ORF">CKO21_07500</name>
</gene>
<keyword evidence="1" id="KW-0472">Membrane</keyword>
<feature type="transmembrane region" description="Helical" evidence="1">
    <location>
        <begin position="60"/>
        <end position="81"/>
    </location>
</feature>
<protein>
    <submittedName>
        <fullName evidence="2">Uncharacterized protein</fullName>
    </submittedName>
</protein>
<keyword evidence="1" id="KW-1133">Transmembrane helix</keyword>
<feature type="transmembrane region" description="Helical" evidence="1">
    <location>
        <begin position="29"/>
        <end position="48"/>
    </location>
</feature>
<evidence type="ECO:0000256" key="1">
    <source>
        <dbReference type="SAM" id="Phobius"/>
    </source>
</evidence>
<evidence type="ECO:0000313" key="2">
    <source>
        <dbReference type="EMBL" id="MBK1697090.1"/>
    </source>
</evidence>
<comment type="caution">
    <text evidence="2">The sequence shown here is derived from an EMBL/GenBank/DDBJ whole genome shotgun (WGS) entry which is preliminary data.</text>
</comment>
<dbReference type="AlphaFoldDB" id="A0A934V060"/>
<dbReference type="Proteomes" id="UP000778970">
    <property type="component" value="Unassembled WGS sequence"/>
</dbReference>
<reference evidence="2" key="2">
    <citation type="journal article" date="2020" name="Microorganisms">
        <title>Osmotic Adaptation and Compatible Solute Biosynthesis of Phototrophic Bacteria as Revealed from Genome Analyses.</title>
        <authorList>
            <person name="Imhoff J.F."/>
            <person name="Rahn T."/>
            <person name="Kunzel S."/>
            <person name="Keller A."/>
            <person name="Neulinger S.C."/>
        </authorList>
    </citation>
    <scope>NUCLEOTIDE SEQUENCE</scope>
    <source>
        <strain evidence="2">DSM 9154</strain>
    </source>
</reference>
<accession>A0A934V060</accession>